<dbReference type="InterPro" id="IPR051720">
    <property type="entry name" value="rRNA_MeTrfase/Polyamine_Synth"/>
</dbReference>
<dbReference type="InterPro" id="IPR029063">
    <property type="entry name" value="SAM-dependent_MTases_sf"/>
</dbReference>
<evidence type="ECO:0000313" key="2">
    <source>
        <dbReference type="EMBL" id="SHG45111.1"/>
    </source>
</evidence>
<dbReference type="InterPro" id="IPR002723">
    <property type="entry name" value="BpsA_C"/>
</dbReference>
<gene>
    <name evidence="2" type="ORF">SAMN05444320_10965</name>
</gene>
<dbReference type="PANTHER" id="PTHR23290:SF0">
    <property type="entry name" value="RRNA N6-ADENOSINE-METHYLTRANSFERASE METTL5"/>
    <property type="match status" value="1"/>
</dbReference>
<protein>
    <recommendedName>
        <fullName evidence="1">N(4)-bis(aminopropyl)spermidine synthase C-terminal domain-containing protein</fullName>
    </recommendedName>
</protein>
<accession>A0A1M5JX35</accession>
<reference evidence="2 3" key="1">
    <citation type="submission" date="2016-11" db="EMBL/GenBank/DDBJ databases">
        <authorList>
            <person name="Jaros S."/>
            <person name="Januszkiewicz K."/>
            <person name="Wedrychowicz H."/>
        </authorList>
    </citation>
    <scope>NUCLEOTIDE SEQUENCE [LARGE SCALE GENOMIC DNA]</scope>
    <source>
        <strain evidence="2 3">DSM 44523</strain>
    </source>
</reference>
<feature type="domain" description="N(4)-bis(aminopropyl)spermidine synthase C-terminal" evidence="1">
    <location>
        <begin position="77"/>
        <end position="264"/>
    </location>
</feature>
<dbReference type="Gene3D" id="3.40.50.150">
    <property type="entry name" value="Vaccinia Virus protein VP39"/>
    <property type="match status" value="1"/>
</dbReference>
<name>A0A1M5JX35_STRHI</name>
<dbReference type="GO" id="GO:0003676">
    <property type="term" value="F:nucleic acid binding"/>
    <property type="evidence" value="ECO:0007669"/>
    <property type="project" value="InterPro"/>
</dbReference>
<dbReference type="InterPro" id="IPR002052">
    <property type="entry name" value="DNA_methylase_N6_adenine_CS"/>
</dbReference>
<dbReference type="STRING" id="2017.SAMN05444320_10965"/>
<dbReference type="GO" id="GO:0032259">
    <property type="term" value="P:methylation"/>
    <property type="evidence" value="ECO:0007669"/>
    <property type="project" value="InterPro"/>
</dbReference>
<sequence>MVALLTQEWRALDELVRIPAVPRRTVEELLAVLGDDVEQRGDRWRLAPARAEAYRARFALDALPALDQAAALTSHTDLLDRVRSDVAAVPPPLAALDHVQATPESVLRRALWLAENYDLDGARLLLLGDHDLTSLAACAVAPGLSVTVVDLDERVLEFVDRIARERGYDIRCLHADLRFGLPPAATEWADLVFSDPPYTPEGMGLFAARGLSALREPELGRLALVYGYSDRAPALGLKVQQELQRLGLVFEAVLPAFDRYQGAQAVGSASSLYVCQPTARSRKLAERPQVAIYTHGPQSVEGAGAAGERARAELVRIAAAAEHRVEGVRGPGWDKPLTVPAGQALAVDASADPGPWLLRTLLASNARRVAVLVGNSHPDLANEQGQHALAAPLAAKFRLRYLRSTPEPKSAVVVAEEVPVESLAPADRVVRHLLDRAHGKIGNIWREALVAASGGALTKNAARDRIAAASEAAGLRAHELAVRLVDLPRHRLGAALAAVRDSQAG</sequence>
<dbReference type="PROSITE" id="PS00092">
    <property type="entry name" value="N6_MTASE"/>
    <property type="match status" value="1"/>
</dbReference>
<keyword evidence="3" id="KW-1185">Reference proteome</keyword>
<dbReference type="GO" id="GO:0008168">
    <property type="term" value="F:methyltransferase activity"/>
    <property type="evidence" value="ECO:0007669"/>
    <property type="project" value="InterPro"/>
</dbReference>
<dbReference type="SUPFAM" id="SSF53335">
    <property type="entry name" value="S-adenosyl-L-methionine-dependent methyltransferases"/>
    <property type="match status" value="1"/>
</dbReference>
<dbReference type="CDD" id="cd02440">
    <property type="entry name" value="AdoMet_MTases"/>
    <property type="match status" value="1"/>
</dbReference>
<evidence type="ECO:0000259" key="1">
    <source>
        <dbReference type="Pfam" id="PF01861"/>
    </source>
</evidence>
<evidence type="ECO:0000313" key="3">
    <source>
        <dbReference type="Proteomes" id="UP000184501"/>
    </source>
</evidence>
<organism evidence="2 3">
    <name type="scientific">Streptoalloteichus hindustanus</name>
    <dbReference type="NCBI Taxonomy" id="2017"/>
    <lineage>
        <taxon>Bacteria</taxon>
        <taxon>Bacillati</taxon>
        <taxon>Actinomycetota</taxon>
        <taxon>Actinomycetes</taxon>
        <taxon>Pseudonocardiales</taxon>
        <taxon>Pseudonocardiaceae</taxon>
        <taxon>Streptoalloteichus</taxon>
    </lineage>
</organism>
<dbReference type="EMBL" id="FQVN01000009">
    <property type="protein sequence ID" value="SHG45111.1"/>
    <property type="molecule type" value="Genomic_DNA"/>
</dbReference>
<proteinExistence type="predicted"/>
<dbReference type="GO" id="GO:0006596">
    <property type="term" value="P:polyamine biosynthetic process"/>
    <property type="evidence" value="ECO:0007669"/>
    <property type="project" value="TreeGrafter"/>
</dbReference>
<dbReference type="Proteomes" id="UP000184501">
    <property type="component" value="Unassembled WGS sequence"/>
</dbReference>
<dbReference type="AlphaFoldDB" id="A0A1M5JX35"/>
<dbReference type="PANTHER" id="PTHR23290">
    <property type="entry name" value="RRNA N6-ADENOSINE-METHYLTRANSFERASE METTL5"/>
    <property type="match status" value="1"/>
</dbReference>
<dbReference type="Pfam" id="PF01861">
    <property type="entry name" value="BpsA_C"/>
    <property type="match status" value="1"/>
</dbReference>